<name>A0AAV7P7V4_PLEWA</name>
<sequence length="73" mass="8195">MGTPFYTVSADGTREQEDPPAAPHPSAAPVHRVRALREEDNFVLPRPRDPSLTSRARESELETLGVREDGWRL</sequence>
<keyword evidence="3" id="KW-1185">Reference proteome</keyword>
<comment type="caution">
    <text evidence="2">The sequence shown here is derived from an EMBL/GenBank/DDBJ whole genome shotgun (WGS) entry which is preliminary data.</text>
</comment>
<evidence type="ECO:0000256" key="1">
    <source>
        <dbReference type="SAM" id="MobiDB-lite"/>
    </source>
</evidence>
<reference evidence="2" key="1">
    <citation type="journal article" date="2022" name="bioRxiv">
        <title>Sequencing and chromosome-scale assembly of the giantPleurodeles waltlgenome.</title>
        <authorList>
            <person name="Brown T."/>
            <person name="Elewa A."/>
            <person name="Iarovenko S."/>
            <person name="Subramanian E."/>
            <person name="Araus A.J."/>
            <person name="Petzold A."/>
            <person name="Susuki M."/>
            <person name="Suzuki K.-i.T."/>
            <person name="Hayashi T."/>
            <person name="Toyoda A."/>
            <person name="Oliveira C."/>
            <person name="Osipova E."/>
            <person name="Leigh N.D."/>
            <person name="Simon A."/>
            <person name="Yun M.H."/>
        </authorList>
    </citation>
    <scope>NUCLEOTIDE SEQUENCE</scope>
    <source>
        <strain evidence="2">20211129_DDA</strain>
        <tissue evidence="2">Liver</tissue>
    </source>
</reference>
<evidence type="ECO:0000313" key="3">
    <source>
        <dbReference type="Proteomes" id="UP001066276"/>
    </source>
</evidence>
<organism evidence="2 3">
    <name type="scientific">Pleurodeles waltl</name>
    <name type="common">Iberian ribbed newt</name>
    <dbReference type="NCBI Taxonomy" id="8319"/>
    <lineage>
        <taxon>Eukaryota</taxon>
        <taxon>Metazoa</taxon>
        <taxon>Chordata</taxon>
        <taxon>Craniata</taxon>
        <taxon>Vertebrata</taxon>
        <taxon>Euteleostomi</taxon>
        <taxon>Amphibia</taxon>
        <taxon>Batrachia</taxon>
        <taxon>Caudata</taxon>
        <taxon>Salamandroidea</taxon>
        <taxon>Salamandridae</taxon>
        <taxon>Pleurodelinae</taxon>
        <taxon>Pleurodeles</taxon>
    </lineage>
</organism>
<dbReference type="Proteomes" id="UP001066276">
    <property type="component" value="Chromosome 7"/>
</dbReference>
<evidence type="ECO:0000313" key="2">
    <source>
        <dbReference type="EMBL" id="KAJ1121768.1"/>
    </source>
</evidence>
<proteinExistence type="predicted"/>
<accession>A0AAV7P7V4</accession>
<dbReference type="EMBL" id="JANPWB010000011">
    <property type="protein sequence ID" value="KAJ1121768.1"/>
    <property type="molecule type" value="Genomic_DNA"/>
</dbReference>
<gene>
    <name evidence="2" type="ORF">NDU88_000287</name>
</gene>
<feature type="region of interest" description="Disordered" evidence="1">
    <location>
        <begin position="1"/>
        <end position="73"/>
    </location>
</feature>
<dbReference type="AlphaFoldDB" id="A0AAV7P7V4"/>
<feature type="compositionally biased region" description="Basic and acidic residues" evidence="1">
    <location>
        <begin position="55"/>
        <end position="73"/>
    </location>
</feature>
<protein>
    <submittedName>
        <fullName evidence="2">Uncharacterized protein</fullName>
    </submittedName>
</protein>